<accession>A0A1D2QL12</accession>
<dbReference type="Proteomes" id="UP000242502">
    <property type="component" value="Unassembled WGS sequence"/>
</dbReference>
<comment type="caution">
    <text evidence="1">The sequence shown here is derived from an EMBL/GenBank/DDBJ whole genome shotgun (WGS) entry which is preliminary data.</text>
</comment>
<evidence type="ECO:0000313" key="1">
    <source>
        <dbReference type="EMBL" id="ODS22300.1"/>
    </source>
</evidence>
<protein>
    <submittedName>
        <fullName evidence="1">Uncharacterized protein</fullName>
    </submittedName>
</protein>
<proteinExistence type="predicted"/>
<dbReference type="AlphaFoldDB" id="A0A1D2QL12"/>
<dbReference type="EMBL" id="MDLC01000110">
    <property type="protein sequence ID" value="ODS22300.1"/>
    <property type="molecule type" value="Genomic_DNA"/>
</dbReference>
<name>A0A1D2QL12_9GAMM</name>
<sequence length="74" mass="8545">MNTLLDKAEKALSSKNESLANESLLRIAEEINLMAKPMIKKMNRKLALDLRTYFEIVDLTKKARQLKKPSLKQE</sequence>
<organism evidence="1 2">
    <name type="scientific">Candidatus Endobugula sertula</name>
    <name type="common">Bugula neritina bacterial symbiont</name>
    <dbReference type="NCBI Taxonomy" id="62101"/>
    <lineage>
        <taxon>Bacteria</taxon>
        <taxon>Pseudomonadati</taxon>
        <taxon>Pseudomonadota</taxon>
        <taxon>Gammaproteobacteria</taxon>
        <taxon>Cellvibrionales</taxon>
        <taxon>Cellvibrionaceae</taxon>
        <taxon>Candidatus Endobugula</taxon>
    </lineage>
</organism>
<evidence type="ECO:0000313" key="2">
    <source>
        <dbReference type="Proteomes" id="UP000242502"/>
    </source>
</evidence>
<dbReference type="STRING" id="62101.AB835_14975"/>
<gene>
    <name evidence="1" type="ORF">AB835_14975</name>
</gene>
<reference evidence="1 2" key="1">
    <citation type="journal article" date="2016" name="Appl. Environ. Microbiol.">
        <title>Lack of Overt Genome Reduction in the Bryostatin-Producing Bryozoan Symbiont "Candidatus Endobugula sertula".</title>
        <authorList>
            <person name="Miller I.J."/>
            <person name="Vanee N."/>
            <person name="Fong S.S."/>
            <person name="Lim-Fong G.E."/>
            <person name="Kwan J.C."/>
        </authorList>
    </citation>
    <scope>NUCLEOTIDE SEQUENCE [LARGE SCALE GENOMIC DNA]</scope>
    <source>
        <strain evidence="1">AB1-4</strain>
    </source>
</reference>